<feature type="signal peptide" evidence="1">
    <location>
        <begin position="1"/>
        <end position="27"/>
    </location>
</feature>
<accession>A0A1G1Z821</accession>
<protein>
    <recommendedName>
        <fullName evidence="4">LamG-like jellyroll fold domain-containing protein</fullName>
    </recommendedName>
</protein>
<dbReference type="SUPFAM" id="SSF49899">
    <property type="entry name" value="Concanavalin A-like lectins/glucanases"/>
    <property type="match status" value="1"/>
</dbReference>
<feature type="chain" id="PRO_5009581760" description="LamG-like jellyroll fold domain-containing protein" evidence="1">
    <location>
        <begin position="28"/>
        <end position="491"/>
    </location>
</feature>
<gene>
    <name evidence="2" type="ORF">A3I33_02450</name>
</gene>
<dbReference type="Pfam" id="PF13385">
    <property type="entry name" value="Laminin_G_3"/>
    <property type="match status" value="1"/>
</dbReference>
<sequence length="491" mass="50676">MKKKIIFSISLLSAVFLFVGLGPNVYAAAVQGSGAPTQIAVFSSTNSIGGFPSLTFDNLLSVFTVAARSVLQELSFTDATGISLSVSTPIGVGSGGTGVSTFDPGVVIGSGTSPLTTVTPGATGNVLTSDGLAWTSAAPVGPSNLVTSFVFGEAASKGDALYIRGGSPQYSFQVDTGETLINGLQAYYKLEDETEFYVGGGTLDLTNGNSTTFTAGKVNNAGNFVRSSNQSLYVDNNLGINGGAISISTWVKLASLPTDGQRFLIAYQADISSTEYYTLEYLNDAGIKKIRALRQRHGIGGDSAYYTVELSIGTWYNIVLWYDGANIKIFEAATERASTPTSGDGTASLANKFAIGAQWGGESASDFWDGMIDEVGVWSKALATQEMTDLYYGGSGQTLTSSGIVDNVYLTSAAAPASSDAFIGFAAANTTPGSSGSVIINGIVDGLSGLSVGKQYYLSNASGDISIAPGTVTRKVGIATSASTLLITNSW</sequence>
<organism evidence="2 3">
    <name type="scientific">Candidatus Colwellbacteria bacterium RIFCSPLOWO2_02_FULL_45_11</name>
    <dbReference type="NCBI Taxonomy" id="1797692"/>
    <lineage>
        <taxon>Bacteria</taxon>
        <taxon>Candidatus Colwelliibacteriota</taxon>
    </lineage>
</organism>
<dbReference type="EMBL" id="MHJA01000023">
    <property type="protein sequence ID" value="OGY60792.1"/>
    <property type="molecule type" value="Genomic_DNA"/>
</dbReference>
<dbReference type="Gene3D" id="2.60.120.200">
    <property type="match status" value="1"/>
</dbReference>
<dbReference type="AlphaFoldDB" id="A0A1G1Z821"/>
<evidence type="ECO:0000313" key="3">
    <source>
        <dbReference type="Proteomes" id="UP000176544"/>
    </source>
</evidence>
<proteinExistence type="predicted"/>
<dbReference type="Proteomes" id="UP000176544">
    <property type="component" value="Unassembled WGS sequence"/>
</dbReference>
<name>A0A1G1Z821_9BACT</name>
<evidence type="ECO:0008006" key="4">
    <source>
        <dbReference type="Google" id="ProtNLM"/>
    </source>
</evidence>
<keyword evidence="1" id="KW-0732">Signal</keyword>
<evidence type="ECO:0000256" key="1">
    <source>
        <dbReference type="SAM" id="SignalP"/>
    </source>
</evidence>
<comment type="caution">
    <text evidence="2">The sequence shown here is derived from an EMBL/GenBank/DDBJ whole genome shotgun (WGS) entry which is preliminary data.</text>
</comment>
<dbReference type="InterPro" id="IPR013320">
    <property type="entry name" value="ConA-like_dom_sf"/>
</dbReference>
<reference evidence="2 3" key="1">
    <citation type="journal article" date="2016" name="Nat. Commun.">
        <title>Thousands of microbial genomes shed light on interconnected biogeochemical processes in an aquifer system.</title>
        <authorList>
            <person name="Anantharaman K."/>
            <person name="Brown C.T."/>
            <person name="Hug L.A."/>
            <person name="Sharon I."/>
            <person name="Castelle C.J."/>
            <person name="Probst A.J."/>
            <person name="Thomas B.C."/>
            <person name="Singh A."/>
            <person name="Wilkins M.J."/>
            <person name="Karaoz U."/>
            <person name="Brodie E.L."/>
            <person name="Williams K.H."/>
            <person name="Hubbard S.S."/>
            <person name="Banfield J.F."/>
        </authorList>
    </citation>
    <scope>NUCLEOTIDE SEQUENCE [LARGE SCALE GENOMIC DNA]</scope>
</reference>
<evidence type="ECO:0000313" key="2">
    <source>
        <dbReference type="EMBL" id="OGY60792.1"/>
    </source>
</evidence>